<feature type="coiled-coil region" evidence="1">
    <location>
        <begin position="84"/>
        <end position="111"/>
    </location>
</feature>
<dbReference type="Proteomes" id="UP001151518">
    <property type="component" value="Unassembled WGS sequence"/>
</dbReference>
<organism evidence="3 4">
    <name type="scientific">Coemansia spiralis</name>
    <dbReference type="NCBI Taxonomy" id="417178"/>
    <lineage>
        <taxon>Eukaryota</taxon>
        <taxon>Fungi</taxon>
        <taxon>Fungi incertae sedis</taxon>
        <taxon>Zoopagomycota</taxon>
        <taxon>Kickxellomycotina</taxon>
        <taxon>Kickxellomycetes</taxon>
        <taxon>Kickxellales</taxon>
        <taxon>Kickxellaceae</taxon>
        <taxon>Coemansia</taxon>
    </lineage>
</organism>
<protein>
    <submittedName>
        <fullName evidence="3">Uncharacterized protein</fullName>
    </submittedName>
</protein>
<accession>A0A9W8G2G9</accession>
<feature type="compositionally biased region" description="Polar residues" evidence="2">
    <location>
        <begin position="125"/>
        <end position="139"/>
    </location>
</feature>
<feature type="region of interest" description="Disordered" evidence="2">
    <location>
        <begin position="207"/>
        <end position="263"/>
    </location>
</feature>
<comment type="caution">
    <text evidence="3">The sequence shown here is derived from an EMBL/GenBank/DDBJ whole genome shotgun (WGS) entry which is preliminary data.</text>
</comment>
<sequence>MSASIATDPTESPGRDEPTSNQLRKIMAQLKDLKKRSTAKAQETAAAAATAKEKCDQVSAKVAAAIKDIKEKGVNEQMAIIKDVKDGQKALEGMTQEIQETETQMEILMRRRYPDWEDCTRPIGQGQTLQSTNRATGEATSHETGAKSAKKAVKAALRSAPKPQCMAEFKTAESSRPKPLTDKEVDEAMKGFGELPNWALHTWVDSQSTNNHRVKGEMGPARGTSRSAPHASPGAHGHGVRTVATRNKGSYRKRQLHSPSQSE</sequence>
<proteinExistence type="predicted"/>
<name>A0A9W8G2G9_9FUNG</name>
<evidence type="ECO:0000313" key="3">
    <source>
        <dbReference type="EMBL" id="KAJ2670997.1"/>
    </source>
</evidence>
<dbReference type="EMBL" id="JANBTW010000112">
    <property type="protein sequence ID" value="KAJ2670997.1"/>
    <property type="molecule type" value="Genomic_DNA"/>
</dbReference>
<feature type="compositionally biased region" description="Polar residues" evidence="2">
    <location>
        <begin position="1"/>
        <end position="10"/>
    </location>
</feature>
<dbReference type="AlphaFoldDB" id="A0A9W8G2G9"/>
<feature type="region of interest" description="Disordered" evidence="2">
    <location>
        <begin position="1"/>
        <end position="21"/>
    </location>
</feature>
<reference evidence="3" key="1">
    <citation type="submission" date="2022-07" db="EMBL/GenBank/DDBJ databases">
        <title>Phylogenomic reconstructions and comparative analyses of Kickxellomycotina fungi.</title>
        <authorList>
            <person name="Reynolds N.K."/>
            <person name="Stajich J.E."/>
            <person name="Barry K."/>
            <person name="Grigoriev I.V."/>
            <person name="Crous P."/>
            <person name="Smith M.E."/>
        </authorList>
    </citation>
    <scope>NUCLEOTIDE SEQUENCE</scope>
    <source>
        <strain evidence="3">NRRL 3115</strain>
    </source>
</reference>
<evidence type="ECO:0000256" key="2">
    <source>
        <dbReference type="SAM" id="MobiDB-lite"/>
    </source>
</evidence>
<feature type="region of interest" description="Disordered" evidence="2">
    <location>
        <begin position="118"/>
        <end position="161"/>
    </location>
</feature>
<gene>
    <name evidence="3" type="ORF">GGI25_005646</name>
</gene>
<evidence type="ECO:0000256" key="1">
    <source>
        <dbReference type="SAM" id="Coils"/>
    </source>
</evidence>
<keyword evidence="1" id="KW-0175">Coiled coil</keyword>
<evidence type="ECO:0000313" key="4">
    <source>
        <dbReference type="Proteomes" id="UP001151518"/>
    </source>
</evidence>